<evidence type="ECO:0008006" key="5">
    <source>
        <dbReference type="Google" id="ProtNLM"/>
    </source>
</evidence>
<organism evidence="3 4">
    <name type="scientific">Candidatus Lokiarchaeum ossiferum</name>
    <dbReference type="NCBI Taxonomy" id="2951803"/>
    <lineage>
        <taxon>Archaea</taxon>
        <taxon>Promethearchaeati</taxon>
        <taxon>Promethearchaeota</taxon>
        <taxon>Promethearchaeia</taxon>
        <taxon>Promethearchaeales</taxon>
        <taxon>Promethearchaeaceae</taxon>
        <taxon>Candidatus Lokiarchaeum</taxon>
    </lineage>
</organism>
<name>A0ABY6HPQ6_9ARCH</name>
<accession>A0ABY6HPQ6</accession>
<dbReference type="PANTHER" id="PTHR11259:SF2">
    <property type="entry name" value="GH16429P"/>
    <property type="match status" value="1"/>
</dbReference>
<evidence type="ECO:0000313" key="3">
    <source>
        <dbReference type="EMBL" id="UYP45411.1"/>
    </source>
</evidence>
<dbReference type="Proteomes" id="UP001208689">
    <property type="component" value="Chromosome"/>
</dbReference>
<evidence type="ECO:0000256" key="1">
    <source>
        <dbReference type="ARBA" id="ARBA00022741"/>
    </source>
</evidence>
<evidence type="ECO:0000313" key="4">
    <source>
        <dbReference type="Proteomes" id="UP001208689"/>
    </source>
</evidence>
<proteinExistence type="predicted"/>
<protein>
    <recommendedName>
        <fullName evidence="5">GTP-binding protein</fullName>
    </recommendedName>
</protein>
<gene>
    <name evidence="3" type="ORF">NEF87_001696</name>
</gene>
<reference evidence="3" key="1">
    <citation type="submission" date="2022-09" db="EMBL/GenBank/DDBJ databases">
        <title>Actin cytoskeleton and complex cell architecture in an #Asgard archaeon.</title>
        <authorList>
            <person name="Ponce Toledo R.I."/>
            <person name="Schleper C."/>
            <person name="Rodrigues Oliveira T."/>
            <person name="Wollweber F."/>
            <person name="Xu J."/>
            <person name="Rittmann S."/>
            <person name="Klingl A."/>
            <person name="Pilhofer M."/>
        </authorList>
    </citation>
    <scope>NUCLEOTIDE SEQUENCE</scope>
    <source>
        <strain evidence="3">B-35</strain>
    </source>
</reference>
<dbReference type="SUPFAM" id="SSF52540">
    <property type="entry name" value="P-loop containing nucleoside triphosphate hydrolases"/>
    <property type="match status" value="1"/>
</dbReference>
<dbReference type="EMBL" id="CP104013">
    <property type="protein sequence ID" value="UYP45411.1"/>
    <property type="molecule type" value="Genomic_DNA"/>
</dbReference>
<keyword evidence="2" id="KW-0342">GTP-binding</keyword>
<sequence length="426" mass="49559">MLKGIFLVGWDNMLGSIIEAQYPDNSQIDKNKISQYLATLQALGTSPTLEIKDENQIVLIYGFPVRDGIMNYDFIVAVLDETDTVLINKLQMELKIQGDSILQMAKDQRNQCFYKFAKNIIEPKIRKIVFMGYPNSGKTSTKQFIFDKITSEDLLNTSLSPTEAFETSHYDLIDLQLSVFDTSGQEIERWLDPDENLLQYSDLIIFFISVEDWTLSSEKLLDTLSRLIRINQSEEKICPQIVIFCHKFDLVADFPDFDQISLQEFAFKNNIPIFFTSLQYQGNQDLIIGTQLILDKFSLFFNFFSELFQMLADTSMIQPLFLLDKDFDIASLFTTDNKVLDEINSLKSYILKLLMDHKRIFGEKGDYFTFSLDDGHRFIVILDASIFHPDLSYIVIQVYNFEELDQLNRHYAKISHDFRWKSHQIS</sequence>
<dbReference type="Gene3D" id="3.40.50.300">
    <property type="entry name" value="P-loop containing nucleotide triphosphate hydrolases"/>
    <property type="match status" value="1"/>
</dbReference>
<dbReference type="InterPro" id="IPR006762">
    <property type="entry name" value="Gtr1_RagA"/>
</dbReference>
<evidence type="ECO:0000256" key="2">
    <source>
        <dbReference type="ARBA" id="ARBA00023134"/>
    </source>
</evidence>
<dbReference type="Pfam" id="PF04670">
    <property type="entry name" value="Gtr1_RagA"/>
    <property type="match status" value="1"/>
</dbReference>
<dbReference type="InterPro" id="IPR027417">
    <property type="entry name" value="P-loop_NTPase"/>
</dbReference>
<keyword evidence="1" id="KW-0547">Nucleotide-binding</keyword>
<dbReference type="PANTHER" id="PTHR11259">
    <property type="entry name" value="RAS-RELATED GTP BINDING RAG/GTR YEAST"/>
    <property type="match status" value="1"/>
</dbReference>
<keyword evidence="4" id="KW-1185">Reference proteome</keyword>
<dbReference type="CDD" id="cd00882">
    <property type="entry name" value="Ras_like_GTPase"/>
    <property type="match status" value="1"/>
</dbReference>